<evidence type="ECO:0000259" key="3">
    <source>
        <dbReference type="Pfam" id="PF02517"/>
    </source>
</evidence>
<feature type="domain" description="CAAX prenyl protease 2/Lysostaphin resistance protein A-like" evidence="3">
    <location>
        <begin position="186"/>
        <end position="273"/>
    </location>
</feature>
<evidence type="ECO:0000313" key="4">
    <source>
        <dbReference type="EMBL" id="HGZ42425.1"/>
    </source>
</evidence>
<reference evidence="4" key="1">
    <citation type="journal article" date="2020" name="mSystems">
        <title>Genome- and Community-Level Interaction Insights into Carbon Utilization and Element Cycling Functions of Hydrothermarchaeota in Hydrothermal Sediment.</title>
        <authorList>
            <person name="Zhou Z."/>
            <person name="Liu Y."/>
            <person name="Xu W."/>
            <person name="Pan J."/>
            <person name="Luo Z.H."/>
            <person name="Li M."/>
        </authorList>
    </citation>
    <scope>NUCLEOTIDE SEQUENCE [LARGE SCALE GENOMIC DNA]</scope>
    <source>
        <strain evidence="4">SpSt-381</strain>
    </source>
</reference>
<organism evidence="4">
    <name type="scientific">Eiseniibacteriota bacterium</name>
    <dbReference type="NCBI Taxonomy" id="2212470"/>
    <lineage>
        <taxon>Bacteria</taxon>
        <taxon>Candidatus Eiseniibacteriota</taxon>
    </lineage>
</organism>
<dbReference type="Pfam" id="PF02517">
    <property type="entry name" value="Rce1-like"/>
    <property type="match status" value="1"/>
</dbReference>
<comment type="caution">
    <text evidence="4">The sequence shown here is derived from an EMBL/GenBank/DDBJ whole genome shotgun (WGS) entry which is preliminary data.</text>
</comment>
<dbReference type="GO" id="GO:0004175">
    <property type="term" value="F:endopeptidase activity"/>
    <property type="evidence" value="ECO:0007669"/>
    <property type="project" value="UniProtKB-ARBA"/>
</dbReference>
<dbReference type="EMBL" id="DSQF01000004">
    <property type="protein sequence ID" value="HGZ42425.1"/>
    <property type="molecule type" value="Genomic_DNA"/>
</dbReference>
<keyword evidence="4" id="KW-0378">Hydrolase</keyword>
<dbReference type="AlphaFoldDB" id="A0A832MJ04"/>
<keyword evidence="2" id="KW-0472">Membrane</keyword>
<evidence type="ECO:0000256" key="1">
    <source>
        <dbReference type="SAM" id="MobiDB-lite"/>
    </source>
</evidence>
<sequence>MSGPPRADGASERRAGADGAAGSPPPGDAPPAAAAPRVLPTVLWFVAGMMGLPLLARPVLDGLLLALRAAGVEVTMPGEAPDLRAWMAAAAANPAHRLAHVASILTAMLAVAIAPALFSPAGWRARLGVVRPRGGAAACALAAAGLLALDLATLGAAAALGAVPGWTPERLRAAGAAGPLAPAGSAFATLAVASLLPALAEEGLFRGFLQRGLAASWPPALALGLPALVSGLVHGGPLELPLVLPAAMWLGWLAWRAGSIVPGLVAHALANAVWTWAGALAPSAAGAAAGVGLALLGATAFAAAAWGLERAARRAGAPAPEAWGRPAA</sequence>
<protein>
    <submittedName>
        <fullName evidence="4">CPBP family intramembrane metalloprotease</fullName>
    </submittedName>
</protein>
<accession>A0A832MJ04</accession>
<feature type="transmembrane region" description="Helical" evidence="2">
    <location>
        <begin position="253"/>
        <end position="274"/>
    </location>
</feature>
<gene>
    <name evidence="4" type="ORF">ENR23_03180</name>
</gene>
<keyword evidence="2" id="KW-0812">Transmembrane</keyword>
<feature type="transmembrane region" description="Helical" evidence="2">
    <location>
        <begin position="180"/>
        <end position="200"/>
    </location>
</feature>
<dbReference type="GO" id="GO:0006508">
    <property type="term" value="P:proteolysis"/>
    <property type="evidence" value="ECO:0007669"/>
    <property type="project" value="UniProtKB-KW"/>
</dbReference>
<feature type="transmembrane region" description="Helical" evidence="2">
    <location>
        <begin position="38"/>
        <end position="56"/>
    </location>
</feature>
<keyword evidence="2" id="KW-1133">Transmembrane helix</keyword>
<feature type="transmembrane region" description="Helical" evidence="2">
    <location>
        <begin position="286"/>
        <end position="308"/>
    </location>
</feature>
<keyword evidence="4" id="KW-0645">Protease</keyword>
<evidence type="ECO:0000256" key="2">
    <source>
        <dbReference type="SAM" id="Phobius"/>
    </source>
</evidence>
<keyword evidence="4" id="KW-0482">Metalloprotease</keyword>
<name>A0A832MJ04_UNCEI</name>
<dbReference type="GO" id="GO:0008237">
    <property type="term" value="F:metallopeptidase activity"/>
    <property type="evidence" value="ECO:0007669"/>
    <property type="project" value="UniProtKB-KW"/>
</dbReference>
<feature type="transmembrane region" description="Helical" evidence="2">
    <location>
        <begin position="212"/>
        <end position="233"/>
    </location>
</feature>
<feature type="transmembrane region" description="Helical" evidence="2">
    <location>
        <begin position="101"/>
        <end position="123"/>
    </location>
</feature>
<proteinExistence type="predicted"/>
<dbReference type="GO" id="GO:0080120">
    <property type="term" value="P:CAAX-box protein maturation"/>
    <property type="evidence" value="ECO:0007669"/>
    <property type="project" value="UniProtKB-ARBA"/>
</dbReference>
<feature type="region of interest" description="Disordered" evidence="1">
    <location>
        <begin position="1"/>
        <end position="33"/>
    </location>
</feature>
<dbReference type="InterPro" id="IPR003675">
    <property type="entry name" value="Rce1/LyrA-like_dom"/>
</dbReference>
<feature type="transmembrane region" description="Helical" evidence="2">
    <location>
        <begin position="135"/>
        <end position="160"/>
    </location>
</feature>